<protein>
    <submittedName>
        <fullName evidence="1">Uncharacterized protein</fullName>
    </submittedName>
</protein>
<gene>
    <name evidence="1" type="ORF">DY252_02065</name>
</gene>
<dbReference type="Proteomes" id="UP000256971">
    <property type="component" value="Chromosome"/>
</dbReference>
<reference evidence="1 2" key="1">
    <citation type="submission" date="2018-08" db="EMBL/GenBank/DDBJ databases">
        <title>Complete genome sequence of type strain Thalassospira indica MCCC 1A01103T, isolated from isolated from deep seawater of the Indian Ocean.</title>
        <authorList>
            <person name="Liu Y."/>
        </authorList>
    </citation>
    <scope>NUCLEOTIDE SEQUENCE [LARGE SCALE GENOMIC DNA]</scope>
    <source>
        <strain evidence="1 2">PB8BT</strain>
    </source>
</reference>
<dbReference type="SUPFAM" id="SSF56235">
    <property type="entry name" value="N-terminal nucleophile aminohydrolases (Ntn hydrolases)"/>
    <property type="match status" value="1"/>
</dbReference>
<organism evidence="1 2">
    <name type="scientific">Thalassospira indica</name>
    <dbReference type="NCBI Taxonomy" id="1891279"/>
    <lineage>
        <taxon>Bacteria</taxon>
        <taxon>Pseudomonadati</taxon>
        <taxon>Pseudomonadota</taxon>
        <taxon>Alphaproteobacteria</taxon>
        <taxon>Rhodospirillales</taxon>
        <taxon>Thalassospiraceae</taxon>
        <taxon>Thalassospira</taxon>
    </lineage>
</organism>
<dbReference type="InterPro" id="IPR029055">
    <property type="entry name" value="Ntn_hydrolases_N"/>
</dbReference>
<dbReference type="RefSeq" id="WP_129542663.1">
    <property type="nucleotide sequence ID" value="NZ_CP031555.1"/>
</dbReference>
<sequence>MTVISAFNVGGVPVIVGDSLITTSEPGVVSKPVPTAEKLPPLKQAISGFCRKVHILDNKLVVAWAGSKFRAEQLLPDLKRFIRRKGVKNQNLIDFFKNYVFRENVGKELRVLGWIVEESPRPFWWSSYGKEVFFDEEETEGSGAEGFLGFLNNRGTTASGDGFSQVEEAYVSSLATISKLLTIEARHGIPLQQGFGFCYDIVVWDKYRFKNIPSYTQLNIDFSFDTKSKSGRLNFAQPVLIYKSFGQFAEFSAVRWSDKQNANLSFSMSGLEPTIIPPVWEVPEIPKPKKPKFHSKYICVFFNVVDELGRSFIAPYCISDEAKRGDGVWLTKQGSKEGIELNTSLIEKMHAAVFGGS</sequence>
<dbReference type="EMBL" id="CP031555">
    <property type="protein sequence ID" value="AXO13172.1"/>
    <property type="molecule type" value="Genomic_DNA"/>
</dbReference>
<proteinExistence type="predicted"/>
<evidence type="ECO:0000313" key="2">
    <source>
        <dbReference type="Proteomes" id="UP000256971"/>
    </source>
</evidence>
<evidence type="ECO:0000313" key="1">
    <source>
        <dbReference type="EMBL" id="AXO13172.1"/>
    </source>
</evidence>
<keyword evidence="2" id="KW-1185">Reference proteome</keyword>
<name>A0ABN5N9R9_9PROT</name>
<accession>A0ABN5N9R9</accession>